<name>A0ABX8HVQ5_9PSED</name>
<evidence type="ECO:0000313" key="2">
    <source>
        <dbReference type="Proteomes" id="UP000683401"/>
    </source>
</evidence>
<protein>
    <submittedName>
        <fullName evidence="1">Uncharacterized protein</fullName>
    </submittedName>
</protein>
<gene>
    <name evidence="1" type="ORF">KQP88_07400</name>
</gene>
<dbReference type="EMBL" id="CP076668">
    <property type="protein sequence ID" value="QWU84577.1"/>
    <property type="molecule type" value="Genomic_DNA"/>
</dbReference>
<accession>A0ABX8HVQ5</accession>
<keyword evidence="2" id="KW-1185">Reference proteome</keyword>
<proteinExistence type="predicted"/>
<evidence type="ECO:0000313" key="1">
    <source>
        <dbReference type="EMBL" id="QWU84577.1"/>
    </source>
</evidence>
<reference evidence="2" key="1">
    <citation type="submission" date="2021-06" db="EMBL/GenBank/DDBJ databases">
        <title>Identification of Pseudomonas cichorii causing bacterial leaf black spot of flue-cured tobacco, a new disease in China.</title>
        <authorList>
            <person name="Lu C.-H."/>
        </authorList>
    </citation>
    <scope>NUCLEOTIDE SEQUENCE [LARGE SCALE GENOMIC DNA]</scope>
    <source>
        <strain evidence="2">LJ2</strain>
    </source>
</reference>
<dbReference type="Proteomes" id="UP000683401">
    <property type="component" value="Chromosome"/>
</dbReference>
<organism evidence="1 2">
    <name type="scientific">Pseudomonas lijiangensis</name>
    <dbReference type="NCBI Taxonomy" id="2995658"/>
    <lineage>
        <taxon>Bacteria</taxon>
        <taxon>Pseudomonadati</taxon>
        <taxon>Pseudomonadota</taxon>
        <taxon>Gammaproteobacteria</taxon>
        <taxon>Pseudomonadales</taxon>
        <taxon>Pseudomonadaceae</taxon>
        <taxon>Pseudomonas</taxon>
    </lineage>
</organism>
<dbReference type="RefSeq" id="WP_216705250.1">
    <property type="nucleotide sequence ID" value="NZ_CP076668.1"/>
</dbReference>
<sequence>MPEAFTQFRSLLFKVNVQFVQVFSFFCSLLFSSEGALSARGMPDALARAFEENAAIWHECRSM</sequence>